<evidence type="ECO:0000313" key="1">
    <source>
        <dbReference type="EMBL" id="GIL66055.1"/>
    </source>
</evidence>
<feature type="non-terminal residue" evidence="1">
    <location>
        <position position="1"/>
    </location>
</feature>
<comment type="caution">
    <text evidence="1">The sequence shown here is derived from an EMBL/GenBank/DDBJ whole genome shotgun (WGS) entry which is preliminary data.</text>
</comment>
<dbReference type="EMBL" id="BNCO01000081">
    <property type="protein sequence ID" value="GIL66055.1"/>
    <property type="molecule type" value="Genomic_DNA"/>
</dbReference>
<proteinExistence type="predicted"/>
<accession>A0A8J4BQ14</accession>
<sequence length="103" mass="11483">PQVADSEPRILSLDSSLASRHFLDKALTEGLMVVEFGARASGLEACLREGWCIRDYYVVTELPPAAATRLTDRVRQLRLLYPQQLLARATLHPTGRLPTLEPL</sequence>
<organism evidence="1 2">
    <name type="scientific">Volvox africanus</name>
    <dbReference type="NCBI Taxonomy" id="51714"/>
    <lineage>
        <taxon>Eukaryota</taxon>
        <taxon>Viridiplantae</taxon>
        <taxon>Chlorophyta</taxon>
        <taxon>core chlorophytes</taxon>
        <taxon>Chlorophyceae</taxon>
        <taxon>CS clade</taxon>
        <taxon>Chlamydomonadales</taxon>
        <taxon>Volvocaceae</taxon>
        <taxon>Volvox</taxon>
    </lineage>
</organism>
<name>A0A8J4BQ14_9CHLO</name>
<protein>
    <submittedName>
        <fullName evidence="1">Uncharacterized protein</fullName>
    </submittedName>
</protein>
<evidence type="ECO:0000313" key="2">
    <source>
        <dbReference type="Proteomes" id="UP000747399"/>
    </source>
</evidence>
<keyword evidence="2" id="KW-1185">Reference proteome</keyword>
<reference evidence="1" key="1">
    <citation type="journal article" date="2021" name="Proc. Natl. Acad. Sci. U.S.A.">
        <title>Three genomes in the algal genus Volvox reveal the fate of a haploid sex-determining region after a transition to homothallism.</title>
        <authorList>
            <person name="Yamamoto K."/>
            <person name="Hamaji T."/>
            <person name="Kawai-Toyooka H."/>
            <person name="Matsuzaki R."/>
            <person name="Takahashi F."/>
            <person name="Nishimura Y."/>
            <person name="Kawachi M."/>
            <person name="Noguchi H."/>
            <person name="Minakuchi Y."/>
            <person name="Umen J.G."/>
            <person name="Toyoda A."/>
            <person name="Nozaki H."/>
        </authorList>
    </citation>
    <scope>NUCLEOTIDE SEQUENCE</scope>
    <source>
        <strain evidence="1">NIES-3780</strain>
    </source>
</reference>
<feature type="non-terminal residue" evidence="1">
    <location>
        <position position="103"/>
    </location>
</feature>
<dbReference type="AlphaFoldDB" id="A0A8J4BQ14"/>
<gene>
    <name evidence="1" type="ORF">Vafri_19580</name>
</gene>
<dbReference type="Proteomes" id="UP000747399">
    <property type="component" value="Unassembled WGS sequence"/>
</dbReference>